<proteinExistence type="inferred from homology"/>
<dbReference type="OrthoDB" id="9761532at2"/>
<evidence type="ECO:0000256" key="6">
    <source>
        <dbReference type="ARBA" id="ARBA00022833"/>
    </source>
</evidence>
<evidence type="ECO:0000256" key="2">
    <source>
        <dbReference type="ARBA" id="ARBA00006247"/>
    </source>
</evidence>
<evidence type="ECO:0000313" key="9">
    <source>
        <dbReference type="EMBL" id="KRL57474.1"/>
    </source>
</evidence>
<dbReference type="PATRIC" id="fig|1114972.6.peg.494"/>
<dbReference type="Gene3D" id="3.40.630.10">
    <property type="entry name" value="Zn peptidases"/>
    <property type="match status" value="1"/>
</dbReference>
<dbReference type="GO" id="GO:0016805">
    <property type="term" value="F:dipeptidase activity"/>
    <property type="evidence" value="ECO:0007669"/>
    <property type="project" value="UniProtKB-KW"/>
</dbReference>
<name>A0A0R1RTL4_9LACO</name>
<dbReference type="CDD" id="cd03888">
    <property type="entry name" value="M20_PepV"/>
    <property type="match status" value="1"/>
</dbReference>
<keyword evidence="6" id="KW-0862">Zinc</keyword>
<comment type="caution">
    <text evidence="9">The sequence shown here is derived from an EMBL/GenBank/DDBJ whole genome shotgun (WGS) entry which is preliminary data.</text>
</comment>
<evidence type="ECO:0000256" key="1">
    <source>
        <dbReference type="ARBA" id="ARBA00001947"/>
    </source>
</evidence>
<evidence type="ECO:0000256" key="7">
    <source>
        <dbReference type="ARBA" id="ARBA00022997"/>
    </source>
</evidence>
<dbReference type="Pfam" id="PF01546">
    <property type="entry name" value="Peptidase_M20"/>
    <property type="match status" value="1"/>
</dbReference>
<dbReference type="GO" id="GO:0008270">
    <property type="term" value="F:zinc ion binding"/>
    <property type="evidence" value="ECO:0007669"/>
    <property type="project" value="InterPro"/>
</dbReference>
<dbReference type="GO" id="GO:0008237">
    <property type="term" value="F:metallopeptidase activity"/>
    <property type="evidence" value="ECO:0007669"/>
    <property type="project" value="UniProtKB-KW"/>
</dbReference>
<dbReference type="PANTHER" id="PTHR43808:SF31">
    <property type="entry name" value="N-ACETYL-L-CITRULLINE DEACETYLASE"/>
    <property type="match status" value="1"/>
</dbReference>
<dbReference type="AlphaFoldDB" id="A0A0R1RTL4"/>
<dbReference type="PANTHER" id="PTHR43808">
    <property type="entry name" value="ACETYLORNITHINE DEACETYLASE"/>
    <property type="match status" value="1"/>
</dbReference>
<dbReference type="GO" id="GO:0008777">
    <property type="term" value="F:acetylornithine deacetylase activity"/>
    <property type="evidence" value="ECO:0007669"/>
    <property type="project" value="TreeGrafter"/>
</dbReference>
<sequence length="471" mass="50436">MTDWKAEVDKRKADLMTDLQTMLEVPSVRDDSKATDDAPLGPGPKAGLETFLGIAKRDGFRVKNIDNVVGYVELGDPDAKETLAVLAHVDEMPAGTGWDTDPFTPTIKDGKLFARGASDDKGPGMAAYYGLKIVSELGLPLKRKIRFIVGTDEESDWTGMTRYFEVEPAPTLGFSPDAEFPIINGEKGNITLKASFEGEQNADTVNTLVSFASGERDNMVPAEADAVVTSSDNEAFVAAFTAFLDKAPVTGEVTTDGNGIHLHVDGKASHGAWPENGINAGTYLGAFLATQTFDGAAANFVQFIADDVHDDTVGAHLGVKITDDVMGALSMNIGIMNFKDNHGEVTLNFRYPKNTSAEEITAAVVKGAEMHHGTAVAGRAMEPHYVSPEDPIVKTLLNVYHDQTGLPAKEEVVGGGTYGRLMKRGVAFGAMFPGVQDTMHQPNEFIPVDDIYRASAIYAQSIAELAAQTDD</sequence>
<dbReference type="PROSITE" id="PS00759">
    <property type="entry name" value="ARGE_DAPE_CPG2_2"/>
    <property type="match status" value="1"/>
</dbReference>
<keyword evidence="7" id="KW-0224">Dipeptidase</keyword>
<protein>
    <submittedName>
        <fullName evidence="9">Dipeptidase</fullName>
    </submittedName>
</protein>
<dbReference type="InterPro" id="IPR036264">
    <property type="entry name" value="Bact_exopeptidase_dim_dom"/>
</dbReference>
<dbReference type="Proteomes" id="UP000051999">
    <property type="component" value="Unassembled WGS sequence"/>
</dbReference>
<dbReference type="eggNOG" id="COG0624">
    <property type="taxonomic scope" value="Bacteria"/>
</dbReference>
<dbReference type="InterPro" id="IPR001261">
    <property type="entry name" value="ArgE/DapE_CS"/>
</dbReference>
<keyword evidence="8" id="KW-0482">Metalloprotease</keyword>
<dbReference type="SUPFAM" id="SSF55031">
    <property type="entry name" value="Bacterial exopeptidase dimerisation domain"/>
    <property type="match status" value="1"/>
</dbReference>
<accession>A0A0R1RTL4</accession>
<organism evidence="9 10">
    <name type="scientific">Furfurilactobacillus rossiae DSM 15814</name>
    <dbReference type="NCBI Taxonomy" id="1114972"/>
    <lineage>
        <taxon>Bacteria</taxon>
        <taxon>Bacillati</taxon>
        <taxon>Bacillota</taxon>
        <taxon>Bacilli</taxon>
        <taxon>Lactobacillales</taxon>
        <taxon>Lactobacillaceae</taxon>
        <taxon>Furfurilactobacillus</taxon>
    </lineage>
</organism>
<comment type="similarity">
    <text evidence="2">Belongs to the peptidase M20A family.</text>
</comment>
<evidence type="ECO:0000256" key="5">
    <source>
        <dbReference type="ARBA" id="ARBA00022801"/>
    </source>
</evidence>
<keyword evidence="5" id="KW-0378">Hydrolase</keyword>
<dbReference type="InterPro" id="IPR010964">
    <property type="entry name" value="M20A_pepV-rel"/>
</dbReference>
<evidence type="ECO:0000256" key="3">
    <source>
        <dbReference type="ARBA" id="ARBA00022670"/>
    </source>
</evidence>
<dbReference type="NCBIfam" id="NF005591">
    <property type="entry name" value="PRK07318.1"/>
    <property type="match status" value="1"/>
</dbReference>
<dbReference type="GO" id="GO:0006526">
    <property type="term" value="P:L-arginine biosynthetic process"/>
    <property type="evidence" value="ECO:0007669"/>
    <property type="project" value="TreeGrafter"/>
</dbReference>
<reference evidence="9 10" key="1">
    <citation type="journal article" date="2015" name="Genome Announc.">
        <title>Expanding the biotechnology potential of lactobacilli through comparative genomics of 213 strains and associated genera.</title>
        <authorList>
            <person name="Sun Z."/>
            <person name="Harris H.M."/>
            <person name="McCann A."/>
            <person name="Guo C."/>
            <person name="Argimon S."/>
            <person name="Zhang W."/>
            <person name="Yang X."/>
            <person name="Jeffery I.B."/>
            <person name="Cooney J.C."/>
            <person name="Kagawa T.F."/>
            <person name="Liu W."/>
            <person name="Song Y."/>
            <person name="Salvetti E."/>
            <person name="Wrobel A."/>
            <person name="Rasinkangas P."/>
            <person name="Parkhill J."/>
            <person name="Rea M.C."/>
            <person name="O'Sullivan O."/>
            <person name="Ritari J."/>
            <person name="Douillard F.P."/>
            <person name="Paul Ross R."/>
            <person name="Yang R."/>
            <person name="Briner A.E."/>
            <person name="Felis G.E."/>
            <person name="de Vos W.M."/>
            <person name="Barrangou R."/>
            <person name="Klaenhammer T.R."/>
            <person name="Caufield P.W."/>
            <person name="Cui Y."/>
            <person name="Zhang H."/>
            <person name="O'Toole P.W."/>
        </authorList>
    </citation>
    <scope>NUCLEOTIDE SEQUENCE [LARGE SCALE GENOMIC DNA]</scope>
    <source>
        <strain evidence="9 10">DSM 15814</strain>
    </source>
</reference>
<gene>
    <name evidence="9" type="ORF">FD35_GL000495</name>
</gene>
<evidence type="ECO:0000313" key="10">
    <source>
        <dbReference type="Proteomes" id="UP000051999"/>
    </source>
</evidence>
<evidence type="ECO:0000256" key="8">
    <source>
        <dbReference type="ARBA" id="ARBA00023049"/>
    </source>
</evidence>
<dbReference type="EMBL" id="AZFF01000001">
    <property type="protein sequence ID" value="KRL57474.1"/>
    <property type="molecule type" value="Genomic_DNA"/>
</dbReference>
<dbReference type="STRING" id="1114972.FD35_GL000495"/>
<dbReference type="InterPro" id="IPR002933">
    <property type="entry name" value="Peptidase_M20"/>
</dbReference>
<dbReference type="GO" id="GO:0006508">
    <property type="term" value="P:proteolysis"/>
    <property type="evidence" value="ECO:0007669"/>
    <property type="project" value="UniProtKB-KW"/>
</dbReference>
<dbReference type="SUPFAM" id="SSF53187">
    <property type="entry name" value="Zn-dependent exopeptidases"/>
    <property type="match status" value="1"/>
</dbReference>
<dbReference type="RefSeq" id="WP_017261622.1">
    <property type="nucleotide sequence ID" value="NZ_AUAW01000001.1"/>
</dbReference>
<dbReference type="Gene3D" id="3.30.70.360">
    <property type="match status" value="2"/>
</dbReference>
<keyword evidence="4" id="KW-0479">Metal-binding</keyword>
<evidence type="ECO:0000256" key="4">
    <source>
        <dbReference type="ARBA" id="ARBA00022723"/>
    </source>
</evidence>
<keyword evidence="10" id="KW-1185">Reference proteome</keyword>
<keyword evidence="3" id="KW-0645">Protease</keyword>
<dbReference type="NCBIfam" id="TIGR01887">
    <property type="entry name" value="dipeptidaselike"/>
    <property type="match status" value="1"/>
</dbReference>
<dbReference type="InterPro" id="IPR050072">
    <property type="entry name" value="Peptidase_M20A"/>
</dbReference>
<comment type="cofactor">
    <cofactor evidence="1">
        <name>Zn(2+)</name>
        <dbReference type="ChEBI" id="CHEBI:29105"/>
    </cofactor>
</comment>